<evidence type="ECO:0000256" key="1">
    <source>
        <dbReference type="ARBA" id="ARBA00023015"/>
    </source>
</evidence>
<dbReference type="GO" id="GO:0003700">
    <property type="term" value="F:DNA-binding transcription factor activity"/>
    <property type="evidence" value="ECO:0007669"/>
    <property type="project" value="TreeGrafter"/>
</dbReference>
<keyword evidence="3" id="KW-0804">Transcription</keyword>
<dbReference type="GO" id="GO:0005829">
    <property type="term" value="C:cytosol"/>
    <property type="evidence" value="ECO:0007669"/>
    <property type="project" value="TreeGrafter"/>
</dbReference>
<name>A0A0G0T080_9BACT</name>
<evidence type="ECO:0000259" key="4">
    <source>
        <dbReference type="PROSITE" id="PS50943"/>
    </source>
</evidence>
<dbReference type="Proteomes" id="UP000034539">
    <property type="component" value="Unassembled WGS sequence"/>
</dbReference>
<reference evidence="5 6" key="1">
    <citation type="journal article" date="2015" name="Nature">
        <title>rRNA introns, odd ribosomes, and small enigmatic genomes across a large radiation of phyla.</title>
        <authorList>
            <person name="Brown C.T."/>
            <person name="Hug L.A."/>
            <person name="Thomas B.C."/>
            <person name="Sharon I."/>
            <person name="Castelle C.J."/>
            <person name="Singh A."/>
            <person name="Wilkins M.J."/>
            <person name="Williams K.H."/>
            <person name="Banfield J.F."/>
        </authorList>
    </citation>
    <scope>NUCLEOTIDE SEQUENCE [LARGE SCALE GENOMIC DNA]</scope>
</reference>
<keyword evidence="1" id="KW-0805">Transcription regulation</keyword>
<evidence type="ECO:0000256" key="3">
    <source>
        <dbReference type="ARBA" id="ARBA00023163"/>
    </source>
</evidence>
<protein>
    <submittedName>
        <fullName evidence="5">Toxin-antitoxin system, antitoxin component, Xre family</fullName>
    </submittedName>
</protein>
<comment type="caution">
    <text evidence="5">The sequence shown here is derived from an EMBL/GenBank/DDBJ whole genome shotgun (WGS) entry which is preliminary data.</text>
</comment>
<sequence length="68" mass="7626">MKIYDDFGVKVKQLRKQAGLSQEELAELIKRDPRTIVAIEAGKRNPTLNTIYKLAKALKVSAGQLLPF</sequence>
<organism evidence="5 6">
    <name type="scientific">Candidatus Gottesmanbacteria bacterium GW2011_GWC2_39_8</name>
    <dbReference type="NCBI Taxonomy" id="1618450"/>
    <lineage>
        <taxon>Bacteria</taxon>
        <taxon>Candidatus Gottesmaniibacteriota</taxon>
    </lineage>
</organism>
<proteinExistence type="predicted"/>
<dbReference type="Pfam" id="PF01381">
    <property type="entry name" value="HTH_3"/>
    <property type="match status" value="1"/>
</dbReference>
<dbReference type="InterPro" id="IPR010982">
    <property type="entry name" value="Lambda_DNA-bd_dom_sf"/>
</dbReference>
<evidence type="ECO:0000313" key="5">
    <source>
        <dbReference type="EMBL" id="KKR31222.1"/>
    </source>
</evidence>
<dbReference type="PATRIC" id="fig|1618450.3.peg.1358"/>
<feature type="domain" description="HTH cro/C1-type" evidence="4">
    <location>
        <begin position="11"/>
        <end position="65"/>
    </location>
</feature>
<dbReference type="InterPro" id="IPR050807">
    <property type="entry name" value="TransReg_Diox_bact_type"/>
</dbReference>
<dbReference type="GO" id="GO:0003677">
    <property type="term" value="F:DNA binding"/>
    <property type="evidence" value="ECO:0007669"/>
    <property type="project" value="UniProtKB-KW"/>
</dbReference>
<gene>
    <name evidence="5" type="ORF">UT63_C0078G0002</name>
</gene>
<dbReference type="SMART" id="SM00530">
    <property type="entry name" value="HTH_XRE"/>
    <property type="match status" value="1"/>
</dbReference>
<accession>A0A0G0T080</accession>
<dbReference type="PANTHER" id="PTHR46797:SF23">
    <property type="entry name" value="HTH-TYPE TRANSCRIPTIONAL REGULATOR SUTR"/>
    <property type="match status" value="1"/>
</dbReference>
<dbReference type="InterPro" id="IPR001387">
    <property type="entry name" value="Cro/C1-type_HTH"/>
</dbReference>
<keyword evidence="2" id="KW-0238">DNA-binding</keyword>
<dbReference type="CDD" id="cd00093">
    <property type="entry name" value="HTH_XRE"/>
    <property type="match status" value="1"/>
</dbReference>
<evidence type="ECO:0000256" key="2">
    <source>
        <dbReference type="ARBA" id="ARBA00023125"/>
    </source>
</evidence>
<dbReference type="SUPFAM" id="SSF47413">
    <property type="entry name" value="lambda repressor-like DNA-binding domains"/>
    <property type="match status" value="1"/>
</dbReference>
<dbReference type="Gene3D" id="1.10.260.40">
    <property type="entry name" value="lambda repressor-like DNA-binding domains"/>
    <property type="match status" value="1"/>
</dbReference>
<evidence type="ECO:0000313" key="6">
    <source>
        <dbReference type="Proteomes" id="UP000034539"/>
    </source>
</evidence>
<dbReference type="EMBL" id="LBXN01000078">
    <property type="protein sequence ID" value="KKR31222.1"/>
    <property type="molecule type" value="Genomic_DNA"/>
</dbReference>
<dbReference type="PANTHER" id="PTHR46797">
    <property type="entry name" value="HTH-TYPE TRANSCRIPTIONAL REGULATOR"/>
    <property type="match status" value="1"/>
</dbReference>
<dbReference type="AlphaFoldDB" id="A0A0G0T080"/>
<dbReference type="PROSITE" id="PS50943">
    <property type="entry name" value="HTH_CROC1"/>
    <property type="match status" value="1"/>
</dbReference>